<dbReference type="GO" id="GO:0006635">
    <property type="term" value="P:fatty acid beta-oxidation"/>
    <property type="evidence" value="ECO:0007669"/>
    <property type="project" value="UniProtKB-UniPathway"/>
</dbReference>
<evidence type="ECO:0000256" key="7">
    <source>
        <dbReference type="ARBA" id="ARBA00022990"/>
    </source>
</evidence>
<evidence type="ECO:0000256" key="13">
    <source>
        <dbReference type="ARBA" id="ARBA00059377"/>
    </source>
</evidence>
<evidence type="ECO:0000256" key="6">
    <source>
        <dbReference type="ARBA" id="ARBA00022832"/>
    </source>
</evidence>
<comment type="similarity">
    <text evidence="3 17">Belongs to the carnitine/choline acetyltransferase family.</text>
</comment>
<feature type="domain" description="Choline/carnitine acyltransferase" evidence="18">
    <location>
        <begin position="23"/>
        <end position="435"/>
    </location>
</feature>
<evidence type="ECO:0000256" key="8">
    <source>
        <dbReference type="ARBA" id="ARBA00023098"/>
    </source>
</evidence>
<evidence type="ECO:0000256" key="17">
    <source>
        <dbReference type="RuleBase" id="RU003801"/>
    </source>
</evidence>
<name>G5AJW8_HETGA</name>
<dbReference type="AlphaFoldDB" id="G5AJW8"/>
<protein>
    <recommendedName>
        <fullName evidence="15">Peroxisomal carnitine O-octanoyltransferase</fullName>
        <ecNumber evidence="14">2.3.1.137</ecNumber>
    </recommendedName>
</protein>
<dbReference type="SUPFAM" id="SSF52777">
    <property type="entry name" value="CoA-dependent acyltransferases"/>
    <property type="match status" value="3"/>
</dbReference>
<evidence type="ECO:0000256" key="3">
    <source>
        <dbReference type="ARBA" id="ARBA00005232"/>
    </source>
</evidence>
<dbReference type="GO" id="GO:0008458">
    <property type="term" value="F:carnitine O-octanoyltransferase activity"/>
    <property type="evidence" value="ECO:0007669"/>
    <property type="project" value="UniProtKB-EC"/>
</dbReference>
<keyword evidence="10 17" id="KW-0012">Acyltransferase</keyword>
<comment type="catalytic activity">
    <reaction evidence="11">
        <text>4,8-dimethylnonanoyl-CoA + (R)-carnitine = O-4,8-dimethylnonanoyl-(R)-carnitine + CoA</text>
        <dbReference type="Rhea" id="RHEA:44860"/>
        <dbReference type="ChEBI" id="CHEBI:16347"/>
        <dbReference type="ChEBI" id="CHEBI:57287"/>
        <dbReference type="ChEBI" id="CHEBI:77061"/>
        <dbReference type="ChEBI" id="CHEBI:84654"/>
    </reaction>
</comment>
<dbReference type="eggNOG" id="KOG3718">
    <property type="taxonomic scope" value="Eukaryota"/>
</dbReference>
<evidence type="ECO:0000256" key="4">
    <source>
        <dbReference type="ARBA" id="ARBA00022448"/>
    </source>
</evidence>
<dbReference type="PROSITE" id="PS00439">
    <property type="entry name" value="ACYLTRANSF_C_1"/>
    <property type="match status" value="1"/>
</dbReference>
<keyword evidence="5 17" id="KW-0808">Transferase</keyword>
<dbReference type="STRING" id="10181.G5AJW8"/>
<dbReference type="GO" id="GO:0015908">
    <property type="term" value="P:fatty acid transport"/>
    <property type="evidence" value="ECO:0007669"/>
    <property type="project" value="UniProtKB-ARBA"/>
</dbReference>
<keyword evidence="7" id="KW-0007">Acetylation</keyword>
<reference evidence="19 20" key="1">
    <citation type="journal article" date="2011" name="Nature">
        <title>Genome sequencing reveals insights into physiology and longevity of the naked mole rat.</title>
        <authorList>
            <person name="Kim E.B."/>
            <person name="Fang X."/>
            <person name="Fushan A.A."/>
            <person name="Huang Z."/>
            <person name="Lobanov A.V."/>
            <person name="Han L."/>
            <person name="Marino S.M."/>
            <person name="Sun X."/>
            <person name="Turanov A.A."/>
            <person name="Yang P."/>
            <person name="Yim S.H."/>
            <person name="Zhao X."/>
            <person name="Kasaikina M.V."/>
            <person name="Stoletzki N."/>
            <person name="Peng C."/>
            <person name="Polak P."/>
            <person name="Xiong Z."/>
            <person name="Kiezun A."/>
            <person name="Zhu Y."/>
            <person name="Chen Y."/>
            <person name="Kryukov G.V."/>
            <person name="Zhang Q."/>
            <person name="Peshkin L."/>
            <person name="Yang L."/>
            <person name="Bronson R.T."/>
            <person name="Buffenstein R."/>
            <person name="Wang B."/>
            <person name="Han C."/>
            <person name="Li Q."/>
            <person name="Chen L."/>
            <person name="Zhao W."/>
            <person name="Sunyaev S.R."/>
            <person name="Park T.J."/>
            <person name="Zhang G."/>
            <person name="Wang J."/>
            <person name="Gladyshev V.N."/>
        </authorList>
    </citation>
    <scope>NUCLEOTIDE SEQUENCE [LARGE SCALE GENOMIC DNA]</scope>
</reference>
<dbReference type="InParanoid" id="G5AJW8"/>
<gene>
    <name evidence="19" type="ORF">GW7_15122</name>
</gene>
<sequence length="712" mass="80168">MENQLAKSTEERTFQYQDSLPSLPVPSLEESLKKYLESVKPFANEEEYKKTEEIVTKFKNGIGGKLQQKLLERAKGKRNWLEEWWLNAAYLDVRTPSQLNVNFAGPSAHFEHYWPPEEGAQLDRGSIILWHNLNYWQLLRKEKMPVHKVGGIPLDMNQFRMLFSTCKVPGVTRDSIMNYFRTGNEGHSPSHVAVLCRGRVFVFDALHEGCLITPPELLRHLTYIHEKCQREPPGPGVAALTTEERTLWAKAREYLISLDPENLGSLERIQSSLFVYSMEDSSAHVTPEDYSQILAMVLTGDPTVRWGDKSYNLISFSNGIFGCNCDHAPYDAMVMVNVAHYVDERILETEGRWKGSEKVQDIPLPEELVFTVDEKILNDIKQAKAQFLQEASDLQVVAPAFTSFGKRLTKKHSLHPDTFIQLALQLAYYRLHGRSGTVRLLALPQGPNDMKDKHCEPIQDIEAAMAVQLKTLGKEGSRAAAGSGEDDDDLLCSFALPVRRTLTHGADRVGPSSASGCLLPTQLSAPSGEAVGPSPGCCYETAMTRYFYHGRTETMRSCTVEAVRWCQSMQDPSASLFEQQQQMLEAFAKHNKMMNECSAGKGFDRHLLGLSLLAKEEGLPVLELFMDPLFSRSGGGGNFILSTSLIGYLRIQGVVVPMVHSGYGFFYHIRDDRFIVACSAWRSCLETDAEKLVEHTFRAFHDMMRLMNTAHL</sequence>
<comment type="function">
    <text evidence="13">Beta-oxidation of fatty acids. The highest activity concerns the C6 to C10 chain length substrate.</text>
</comment>
<evidence type="ECO:0000256" key="2">
    <source>
        <dbReference type="ARBA" id="ARBA00005005"/>
    </source>
</evidence>
<organism evidence="19 20">
    <name type="scientific">Heterocephalus glaber</name>
    <name type="common">Naked mole rat</name>
    <dbReference type="NCBI Taxonomy" id="10181"/>
    <lineage>
        <taxon>Eukaryota</taxon>
        <taxon>Metazoa</taxon>
        <taxon>Chordata</taxon>
        <taxon>Craniata</taxon>
        <taxon>Vertebrata</taxon>
        <taxon>Euteleostomi</taxon>
        <taxon>Mammalia</taxon>
        <taxon>Eutheria</taxon>
        <taxon>Euarchontoglires</taxon>
        <taxon>Glires</taxon>
        <taxon>Rodentia</taxon>
        <taxon>Hystricomorpha</taxon>
        <taxon>Bathyergidae</taxon>
        <taxon>Heterocephalus</taxon>
    </lineage>
</organism>
<dbReference type="InterPro" id="IPR000542">
    <property type="entry name" value="Carn_acyl_trans"/>
</dbReference>
<dbReference type="Pfam" id="PF00755">
    <property type="entry name" value="Carn_acyltransf"/>
    <property type="match status" value="2"/>
</dbReference>
<evidence type="ECO:0000256" key="9">
    <source>
        <dbReference type="ARBA" id="ARBA00023140"/>
    </source>
</evidence>
<evidence type="ECO:0000256" key="10">
    <source>
        <dbReference type="ARBA" id="ARBA00023315"/>
    </source>
</evidence>
<keyword evidence="9" id="KW-0576">Peroxisome</keyword>
<evidence type="ECO:0000256" key="12">
    <source>
        <dbReference type="ARBA" id="ARBA00052326"/>
    </source>
</evidence>
<dbReference type="FunFam" id="3.30.559.70:FF:000006">
    <property type="entry name" value="Peroxisomal carnitine O-octanoyltransferase"/>
    <property type="match status" value="1"/>
</dbReference>
<dbReference type="Gene3D" id="1.10.275.20">
    <property type="entry name" value="Choline/Carnitine o-acyltransferase"/>
    <property type="match status" value="1"/>
</dbReference>
<evidence type="ECO:0000313" key="20">
    <source>
        <dbReference type="Proteomes" id="UP000006813"/>
    </source>
</evidence>
<accession>G5AJW8</accession>
<comment type="pathway">
    <text evidence="2">Lipid metabolism; fatty acid beta-oxidation.</text>
</comment>
<dbReference type="InterPro" id="IPR023213">
    <property type="entry name" value="CAT-like_dom_sf"/>
</dbReference>
<dbReference type="FunCoup" id="G5AJW8">
    <property type="interactions" value="2151"/>
</dbReference>
<dbReference type="InterPro" id="IPR039551">
    <property type="entry name" value="Cho/carn_acyl_trans"/>
</dbReference>
<evidence type="ECO:0000256" key="1">
    <source>
        <dbReference type="ARBA" id="ARBA00004275"/>
    </source>
</evidence>
<dbReference type="InterPro" id="IPR042231">
    <property type="entry name" value="Cho/carn_acyl_trans_2"/>
</dbReference>
<dbReference type="UniPathway" id="UPA00659"/>
<evidence type="ECO:0000256" key="15">
    <source>
        <dbReference type="ARBA" id="ARBA00067184"/>
    </source>
</evidence>
<comment type="catalytic activity">
    <reaction evidence="12">
        <text>octanoyl-CoA + (R)-carnitine = O-octanoyl-(R)-carnitine + CoA</text>
        <dbReference type="Rhea" id="RHEA:17177"/>
        <dbReference type="ChEBI" id="CHEBI:16347"/>
        <dbReference type="ChEBI" id="CHEBI:18102"/>
        <dbReference type="ChEBI" id="CHEBI:57287"/>
        <dbReference type="ChEBI" id="CHEBI:57386"/>
        <dbReference type="EC" id="2.3.1.137"/>
    </reaction>
</comment>
<dbReference type="EC" id="2.3.1.137" evidence="14"/>
<dbReference type="PANTHER" id="PTHR22589">
    <property type="entry name" value="CARNITINE O-ACYLTRANSFERASE"/>
    <property type="match status" value="1"/>
</dbReference>
<evidence type="ECO:0000313" key="19">
    <source>
        <dbReference type="EMBL" id="EHA97328.1"/>
    </source>
</evidence>
<evidence type="ECO:0000259" key="18">
    <source>
        <dbReference type="Pfam" id="PF00755"/>
    </source>
</evidence>
<comment type="subcellular location">
    <subcellularLocation>
        <location evidence="1">Peroxisome</location>
    </subcellularLocation>
</comment>
<feature type="domain" description="Choline/carnitine acyltransferase" evidence="18">
    <location>
        <begin position="535"/>
        <end position="694"/>
    </location>
</feature>
<dbReference type="PROSITE" id="PS00440">
    <property type="entry name" value="ACYLTRANSF_C_2"/>
    <property type="match status" value="1"/>
</dbReference>
<evidence type="ECO:0000256" key="16">
    <source>
        <dbReference type="PIRSR" id="PIRSR600542-1"/>
    </source>
</evidence>
<keyword evidence="6" id="KW-0276">Fatty acid metabolism</keyword>
<proteinExistence type="inferred from homology"/>
<dbReference type="Proteomes" id="UP000006813">
    <property type="component" value="Unassembled WGS sequence"/>
</dbReference>
<keyword evidence="8" id="KW-0443">Lipid metabolism</keyword>
<evidence type="ECO:0000256" key="14">
    <source>
        <dbReference type="ARBA" id="ARBA00066418"/>
    </source>
</evidence>
<dbReference type="InterPro" id="IPR042572">
    <property type="entry name" value="Carn_acyl_trans_N"/>
</dbReference>
<feature type="active site" description="Proton acceptor" evidence="16">
    <location>
        <position position="327"/>
    </location>
</feature>
<keyword evidence="4" id="KW-0813">Transport</keyword>
<dbReference type="GO" id="GO:0005777">
    <property type="term" value="C:peroxisome"/>
    <property type="evidence" value="ECO:0007669"/>
    <property type="project" value="UniProtKB-SubCell"/>
</dbReference>
<dbReference type="EMBL" id="JH165537">
    <property type="protein sequence ID" value="EHA97328.1"/>
    <property type="molecule type" value="Genomic_DNA"/>
</dbReference>
<dbReference type="Gene3D" id="3.30.559.10">
    <property type="entry name" value="Chloramphenicol acetyltransferase-like domain"/>
    <property type="match status" value="3"/>
</dbReference>
<evidence type="ECO:0000256" key="5">
    <source>
        <dbReference type="ARBA" id="ARBA00022679"/>
    </source>
</evidence>
<dbReference type="PANTHER" id="PTHR22589:SF67">
    <property type="entry name" value="PEROXISOMAL CARNITINE O-OCTANOYLTRANSFERASE"/>
    <property type="match status" value="1"/>
</dbReference>
<evidence type="ECO:0000256" key="11">
    <source>
        <dbReference type="ARBA" id="ARBA00048999"/>
    </source>
</evidence>
<dbReference type="Gene3D" id="3.30.559.70">
    <property type="entry name" value="Choline/Carnitine o-acyltransferase, domain 2"/>
    <property type="match status" value="1"/>
</dbReference>